<evidence type="ECO:0000256" key="1">
    <source>
        <dbReference type="SAM" id="Coils"/>
    </source>
</evidence>
<keyword evidence="4" id="KW-1185">Reference proteome</keyword>
<dbReference type="Pfam" id="PF10740">
    <property type="entry name" value="DUF2529"/>
    <property type="match status" value="1"/>
</dbReference>
<feature type="coiled-coil region" evidence="1">
    <location>
        <begin position="6"/>
        <end position="33"/>
    </location>
</feature>
<evidence type="ECO:0000259" key="2">
    <source>
        <dbReference type="Pfam" id="PF10740"/>
    </source>
</evidence>
<evidence type="ECO:0000313" key="3">
    <source>
        <dbReference type="EMBL" id="MDE5414670.1"/>
    </source>
</evidence>
<sequence length="178" mass="19680">MIQIFTTQLSGKMKSLKEKHEELIEDCSRMMAQSVVSGHSLYLFASGEMKSVIPQFIDGIDSFENVKVIESVEDLPLLEDQDTTFIFSPSSHDEKALEIAHAITAKNKSFIAVLGETKEDQDDDGGLHSLTDLTFQLQASPMVPTDDGSRIGTPTALLALFVFHCLHLTTTDILAEYE</sequence>
<dbReference type="EMBL" id="JAOTPO010000010">
    <property type="protein sequence ID" value="MDE5414670.1"/>
    <property type="molecule type" value="Genomic_DNA"/>
</dbReference>
<dbReference type="Gene3D" id="3.40.50.10490">
    <property type="entry name" value="Glucose-6-phosphate isomerase like protein, domain 1"/>
    <property type="match status" value="1"/>
</dbReference>
<protein>
    <submittedName>
        <fullName evidence="3">DUF2529 domain-containing protein</fullName>
    </submittedName>
</protein>
<organism evidence="3 4">
    <name type="scientific">Alkalihalobacterium chitinilyticum</name>
    <dbReference type="NCBI Taxonomy" id="2980103"/>
    <lineage>
        <taxon>Bacteria</taxon>
        <taxon>Bacillati</taxon>
        <taxon>Bacillota</taxon>
        <taxon>Bacilli</taxon>
        <taxon>Bacillales</taxon>
        <taxon>Bacillaceae</taxon>
        <taxon>Alkalihalobacterium</taxon>
    </lineage>
</organism>
<evidence type="ECO:0000313" key="4">
    <source>
        <dbReference type="Proteomes" id="UP001148125"/>
    </source>
</evidence>
<comment type="caution">
    <text evidence="3">The sequence shown here is derived from an EMBL/GenBank/DDBJ whole genome shotgun (WGS) entry which is preliminary data.</text>
</comment>
<gene>
    <name evidence="3" type="ORF">N7Z68_14925</name>
</gene>
<name>A0ABT5VGU7_9BACI</name>
<dbReference type="RefSeq" id="WP_275119285.1">
    <property type="nucleotide sequence ID" value="NZ_JAOTPO010000010.1"/>
</dbReference>
<proteinExistence type="predicted"/>
<dbReference type="Proteomes" id="UP001148125">
    <property type="component" value="Unassembled WGS sequence"/>
</dbReference>
<keyword evidence="1" id="KW-0175">Coiled coil</keyword>
<reference evidence="3" key="1">
    <citation type="submission" date="2024-05" db="EMBL/GenBank/DDBJ databases">
        <title>Alkalihalobacillus sp. strain MEB203 novel alkaliphilic bacterium from Lonar Lake, India.</title>
        <authorList>
            <person name="Joshi A."/>
            <person name="Thite S."/>
            <person name="Mengade P."/>
        </authorList>
    </citation>
    <scope>NUCLEOTIDE SEQUENCE</scope>
    <source>
        <strain evidence="3">MEB 203</strain>
    </source>
</reference>
<accession>A0ABT5VGU7</accession>
<feature type="domain" description="DUF2529" evidence="2">
    <location>
        <begin position="1"/>
        <end position="174"/>
    </location>
</feature>
<dbReference type="InterPro" id="IPR019676">
    <property type="entry name" value="DUF2529"/>
</dbReference>